<organism evidence="6 7">
    <name type="scientific">Microbotryum saponariae</name>
    <dbReference type="NCBI Taxonomy" id="289078"/>
    <lineage>
        <taxon>Eukaryota</taxon>
        <taxon>Fungi</taxon>
        <taxon>Dikarya</taxon>
        <taxon>Basidiomycota</taxon>
        <taxon>Pucciniomycotina</taxon>
        <taxon>Microbotryomycetes</taxon>
        <taxon>Microbotryales</taxon>
        <taxon>Microbotryaceae</taxon>
        <taxon>Microbotryum</taxon>
    </lineage>
</organism>
<dbReference type="GO" id="GO:1990904">
    <property type="term" value="C:ribonucleoprotein complex"/>
    <property type="evidence" value="ECO:0007669"/>
    <property type="project" value="UniProtKB-KW"/>
</dbReference>
<dbReference type="GO" id="GO:0003735">
    <property type="term" value="F:structural constituent of ribosome"/>
    <property type="evidence" value="ECO:0007669"/>
    <property type="project" value="InterPro"/>
</dbReference>
<dbReference type="InterPro" id="IPR013005">
    <property type="entry name" value="Ribosomal_uL4-like"/>
</dbReference>
<dbReference type="InterPro" id="IPR002136">
    <property type="entry name" value="Ribosomal_uL4"/>
</dbReference>
<dbReference type="Proteomes" id="UP000249723">
    <property type="component" value="Unassembled WGS sequence"/>
</dbReference>
<protein>
    <recommendedName>
        <fullName evidence="4">Large ribosomal subunit protein uL4m</fullName>
    </recommendedName>
</protein>
<dbReference type="GO" id="GO:0006412">
    <property type="term" value="P:translation"/>
    <property type="evidence" value="ECO:0007669"/>
    <property type="project" value="InterPro"/>
</dbReference>
<dbReference type="PANTHER" id="PTHR10746">
    <property type="entry name" value="50S RIBOSOMAL PROTEIN L4"/>
    <property type="match status" value="1"/>
</dbReference>
<comment type="similarity">
    <text evidence="1">Belongs to the universal ribosomal protein uL4 family.</text>
</comment>
<feature type="region of interest" description="Disordered" evidence="5">
    <location>
        <begin position="169"/>
        <end position="203"/>
    </location>
</feature>
<keyword evidence="3" id="KW-0687">Ribonucleoprotein</keyword>
<dbReference type="NCBIfam" id="TIGR03953">
    <property type="entry name" value="rplD_bact"/>
    <property type="match status" value="1"/>
</dbReference>
<dbReference type="OrthoDB" id="275876at2759"/>
<keyword evidence="7" id="KW-1185">Reference proteome</keyword>
<evidence type="ECO:0000256" key="1">
    <source>
        <dbReference type="ARBA" id="ARBA00010528"/>
    </source>
</evidence>
<dbReference type="PANTHER" id="PTHR10746:SF6">
    <property type="entry name" value="LARGE RIBOSOMAL SUBUNIT PROTEIN UL4M"/>
    <property type="match status" value="1"/>
</dbReference>
<accession>A0A2X0LML4</accession>
<evidence type="ECO:0000256" key="5">
    <source>
        <dbReference type="SAM" id="MobiDB-lite"/>
    </source>
</evidence>
<evidence type="ECO:0000256" key="2">
    <source>
        <dbReference type="ARBA" id="ARBA00022980"/>
    </source>
</evidence>
<feature type="region of interest" description="Disordered" evidence="5">
    <location>
        <begin position="63"/>
        <end position="94"/>
    </location>
</feature>
<evidence type="ECO:0000256" key="3">
    <source>
        <dbReference type="ARBA" id="ARBA00023274"/>
    </source>
</evidence>
<gene>
    <name evidence="6" type="ORF">BZ3500_MVSOF-1268-A1-R1_CHR1-2G01455</name>
</gene>
<dbReference type="Gene3D" id="3.40.1370.10">
    <property type="match status" value="1"/>
</dbReference>
<keyword evidence="2" id="KW-0689">Ribosomal protein</keyword>
<dbReference type="GO" id="GO:0005840">
    <property type="term" value="C:ribosome"/>
    <property type="evidence" value="ECO:0007669"/>
    <property type="project" value="UniProtKB-KW"/>
</dbReference>
<dbReference type="Pfam" id="PF00573">
    <property type="entry name" value="Ribosomal_L4"/>
    <property type="match status" value="1"/>
</dbReference>
<dbReference type="AlphaFoldDB" id="A0A2X0LML4"/>
<name>A0A2X0LML4_9BASI</name>
<evidence type="ECO:0000313" key="6">
    <source>
        <dbReference type="EMBL" id="SCZ91508.1"/>
    </source>
</evidence>
<sequence length="361" mass="38978">MTLLSLPRIVAAASTFTAACSLTGSARRTLATAADAVTLPNATAADPNEAATVEVAPAASLEQVAATPPPPPAPSKPVKQRLPSSTPPPTPYHPYVHVPLGSLFPSTSSSSSKTSDSPLLVPLPAPLFNAPSRPSLLHKLIVAHLASLRTGTAATKNRREVAYSGKKIRPQKGTGRARLGSRGSPMLKGGGRAFGKRPKGPDGWARLVNRKEERLGLSVGLSDKWRVGGLNVVERIGMDLISTRKLNENVLRKGWSDTLFILGTKSDPLELSAQAKFELSAGNLENLSCIKQMDQLKVWDIVKKRNVVVELDAVDDLIHRVDPEWAWEEEEFDDEDEWIDEEAPEVELGTLHGEQEIKQVV</sequence>
<dbReference type="STRING" id="289078.A0A2X0LML4"/>
<proteinExistence type="inferred from homology"/>
<evidence type="ECO:0000256" key="4">
    <source>
        <dbReference type="ARBA" id="ARBA00040565"/>
    </source>
</evidence>
<dbReference type="SUPFAM" id="SSF52166">
    <property type="entry name" value="Ribosomal protein L4"/>
    <property type="match status" value="1"/>
</dbReference>
<dbReference type="EMBL" id="FMWP01000015">
    <property type="protein sequence ID" value="SCZ91508.1"/>
    <property type="molecule type" value="Genomic_DNA"/>
</dbReference>
<evidence type="ECO:0000313" key="7">
    <source>
        <dbReference type="Proteomes" id="UP000249723"/>
    </source>
</evidence>
<dbReference type="InterPro" id="IPR023574">
    <property type="entry name" value="Ribosomal_uL4_dom_sf"/>
</dbReference>
<reference evidence="7" key="1">
    <citation type="submission" date="2016-10" db="EMBL/GenBank/DDBJ databases">
        <authorList>
            <person name="Jeantristanb JTB J.-T."/>
            <person name="Ricardo R."/>
        </authorList>
    </citation>
    <scope>NUCLEOTIDE SEQUENCE [LARGE SCALE GENOMIC DNA]</scope>
</reference>